<dbReference type="PIRSF" id="PIRSF027081">
    <property type="entry name" value="RNase_P/MRP_p29_subunit"/>
    <property type="match status" value="1"/>
</dbReference>
<name>A0A1J9QN29_9PEZI</name>
<dbReference type="GO" id="GO:0005634">
    <property type="term" value="C:nucleus"/>
    <property type="evidence" value="ECO:0007669"/>
    <property type="project" value="UniProtKB-SubCell"/>
</dbReference>
<dbReference type="Proteomes" id="UP000183809">
    <property type="component" value="Unassembled WGS sequence"/>
</dbReference>
<organism evidence="5 6">
    <name type="scientific">Diplodia corticola</name>
    <dbReference type="NCBI Taxonomy" id="236234"/>
    <lineage>
        <taxon>Eukaryota</taxon>
        <taxon>Fungi</taxon>
        <taxon>Dikarya</taxon>
        <taxon>Ascomycota</taxon>
        <taxon>Pezizomycotina</taxon>
        <taxon>Dothideomycetes</taxon>
        <taxon>Dothideomycetes incertae sedis</taxon>
        <taxon>Botryosphaeriales</taxon>
        <taxon>Botryosphaeriaceae</taxon>
        <taxon>Diplodia</taxon>
    </lineage>
</organism>
<dbReference type="STRING" id="236234.A0A1J9QN29"/>
<proteinExistence type="inferred from homology"/>
<dbReference type="PANTHER" id="PTHR13348:SF0">
    <property type="entry name" value="RIBONUCLEASE P PROTEIN SUBUNIT P29"/>
    <property type="match status" value="1"/>
</dbReference>
<feature type="region of interest" description="Disordered" evidence="4">
    <location>
        <begin position="1"/>
        <end position="93"/>
    </location>
</feature>
<feature type="compositionally biased region" description="Polar residues" evidence="4">
    <location>
        <begin position="73"/>
        <end position="83"/>
    </location>
</feature>
<dbReference type="InterPro" id="IPR036980">
    <property type="entry name" value="RNase_P/MRP_Rpp29_sf"/>
</dbReference>
<dbReference type="GO" id="GO:0000172">
    <property type="term" value="C:ribonuclease MRP complex"/>
    <property type="evidence" value="ECO:0007669"/>
    <property type="project" value="InterPro"/>
</dbReference>
<keyword evidence="6" id="KW-1185">Reference proteome</keyword>
<dbReference type="AlphaFoldDB" id="A0A1J9QN29"/>
<keyword evidence="3" id="KW-0819">tRNA processing</keyword>
<dbReference type="FunFam" id="2.30.30.210:FF:000005">
    <property type="entry name" value="Ribonuclease P protein subunit"/>
    <property type="match status" value="1"/>
</dbReference>
<dbReference type="InterPro" id="IPR023534">
    <property type="entry name" value="Rof/RNase_P-like"/>
</dbReference>
<evidence type="ECO:0000313" key="6">
    <source>
        <dbReference type="Proteomes" id="UP000183809"/>
    </source>
</evidence>
<dbReference type="GO" id="GO:0033204">
    <property type="term" value="F:ribonuclease P RNA binding"/>
    <property type="evidence" value="ECO:0007669"/>
    <property type="project" value="InterPro"/>
</dbReference>
<dbReference type="GO" id="GO:0006364">
    <property type="term" value="P:rRNA processing"/>
    <property type="evidence" value="ECO:0007669"/>
    <property type="project" value="TreeGrafter"/>
</dbReference>
<dbReference type="OrthoDB" id="124041at2759"/>
<comment type="subcellular location">
    <subcellularLocation>
        <location evidence="1">Nucleus</location>
    </subcellularLocation>
</comment>
<evidence type="ECO:0000256" key="3">
    <source>
        <dbReference type="PIRNR" id="PIRNR027081"/>
    </source>
</evidence>
<dbReference type="SMART" id="SM00538">
    <property type="entry name" value="POP4"/>
    <property type="match status" value="1"/>
</dbReference>
<evidence type="ECO:0000256" key="2">
    <source>
        <dbReference type="ARBA" id="ARBA00006181"/>
    </source>
</evidence>
<dbReference type="Pfam" id="PF01868">
    <property type="entry name" value="RNase_P-MRP_p29"/>
    <property type="match status" value="1"/>
</dbReference>
<sequence>MTSTPTAPEAPSAPINPSHALLSRAHSPDTTTRIFTDRVQKKPLLLRPTESADTPSTDARAARRLTRQRHAAQTKNKSASKPTPLSARQKRALGVHEIPKSQQRYEIFEGLHKMWVGYVREVLGLSEGGGPGYVSAASAGPKLASADFHGAEVEVVRSRCVGRVGLRGIVVKDRKFVFEVVTRGDVVKTIPKEHTVFRFEIPLGTGGGEGLGEEPRNLVFELHGSQFENRAPDRANKKFKQHAMVDL</sequence>
<gene>
    <name evidence="5" type="ORF">BKCO1_7000020</name>
</gene>
<comment type="caution">
    <text evidence="5">The sequence shown here is derived from an EMBL/GenBank/DDBJ whole genome shotgun (WGS) entry which is preliminary data.</text>
</comment>
<dbReference type="GO" id="GO:0030677">
    <property type="term" value="C:ribonuclease P complex"/>
    <property type="evidence" value="ECO:0007669"/>
    <property type="project" value="InterPro"/>
</dbReference>
<dbReference type="EMBL" id="MNUE01000070">
    <property type="protein sequence ID" value="OJD29872.1"/>
    <property type="molecule type" value="Genomic_DNA"/>
</dbReference>
<protein>
    <recommendedName>
        <fullName evidence="3">Ribonuclease P protein subunit</fullName>
    </recommendedName>
</protein>
<dbReference type="GeneID" id="31018753"/>
<feature type="compositionally biased region" description="Low complexity" evidence="4">
    <location>
        <begin position="1"/>
        <end position="13"/>
    </location>
</feature>
<dbReference type="SUPFAM" id="SSF101744">
    <property type="entry name" value="Rof/RNase P subunit-like"/>
    <property type="match status" value="1"/>
</dbReference>
<dbReference type="RefSeq" id="XP_020126132.1">
    <property type="nucleotide sequence ID" value="XM_020278492.1"/>
</dbReference>
<dbReference type="Gene3D" id="2.30.30.210">
    <property type="entry name" value="Ribonuclease P/MRP, subunit p29"/>
    <property type="match status" value="1"/>
</dbReference>
<dbReference type="InterPro" id="IPR002730">
    <property type="entry name" value="Rpp29/RNP1"/>
</dbReference>
<dbReference type="PANTHER" id="PTHR13348">
    <property type="entry name" value="RIBONUCLEASE P SUBUNIT P29"/>
    <property type="match status" value="1"/>
</dbReference>
<comment type="similarity">
    <text evidence="2">Belongs to the eukaryotic/archaeal RNase P protein component 1 family.</text>
</comment>
<dbReference type="InterPro" id="IPR016848">
    <property type="entry name" value="RNase_P/MRP_Rpp29-subunit"/>
</dbReference>
<reference evidence="5 6" key="1">
    <citation type="submission" date="2016-10" db="EMBL/GenBank/DDBJ databases">
        <title>Proteomics and genomics reveal pathogen-plant mechanisms compatible with a hemibiotrophic lifestyle of Diplodia corticola.</title>
        <authorList>
            <person name="Fernandes I."/>
            <person name="De Jonge R."/>
            <person name="Van De Peer Y."/>
            <person name="Devreese B."/>
            <person name="Alves A."/>
            <person name="Esteves A.C."/>
        </authorList>
    </citation>
    <scope>NUCLEOTIDE SEQUENCE [LARGE SCALE GENOMIC DNA]</scope>
    <source>
        <strain evidence="5 6">CBS 112549</strain>
    </source>
</reference>
<evidence type="ECO:0000256" key="4">
    <source>
        <dbReference type="SAM" id="MobiDB-lite"/>
    </source>
</evidence>
<accession>A0A1J9QN29</accession>
<keyword evidence="3" id="KW-0539">Nucleus</keyword>
<evidence type="ECO:0000256" key="1">
    <source>
        <dbReference type="ARBA" id="ARBA00004123"/>
    </source>
</evidence>
<evidence type="ECO:0000313" key="5">
    <source>
        <dbReference type="EMBL" id="OJD29872.1"/>
    </source>
</evidence>
<feature type="compositionally biased region" description="Basic residues" evidence="4">
    <location>
        <begin position="62"/>
        <end position="72"/>
    </location>
</feature>
<dbReference type="GO" id="GO:0001682">
    <property type="term" value="P:tRNA 5'-leader removal"/>
    <property type="evidence" value="ECO:0007669"/>
    <property type="project" value="InterPro"/>
</dbReference>